<feature type="binding site" evidence="11">
    <location>
        <begin position="18"/>
        <end position="21"/>
    </location>
    <ligand>
        <name>ATP</name>
        <dbReference type="ChEBI" id="CHEBI:30616"/>
    </ligand>
</feature>
<feature type="binding site" evidence="11">
    <location>
        <position position="168"/>
    </location>
    <ligand>
        <name>ATP</name>
        <dbReference type="ChEBI" id="CHEBI:30616"/>
    </ligand>
</feature>
<evidence type="ECO:0000256" key="9">
    <source>
        <dbReference type="ARBA" id="ARBA00022975"/>
    </source>
</evidence>
<evidence type="ECO:0000256" key="6">
    <source>
        <dbReference type="ARBA" id="ARBA00022741"/>
    </source>
</evidence>
<dbReference type="EMBL" id="JAUSVR010000011">
    <property type="protein sequence ID" value="MDQ0512356.1"/>
    <property type="molecule type" value="Genomic_DNA"/>
</dbReference>
<comment type="pathway">
    <text evidence="2 11">Pyrimidine metabolism; CTP biosynthesis via de novo pathway; UDP from UMP (UMPK route): step 1/1.</text>
</comment>
<keyword evidence="7 11" id="KW-0418">Kinase</keyword>
<comment type="function">
    <text evidence="11">Catalyzes the reversible phosphorylation of UMP to UDP.</text>
</comment>
<dbReference type="PANTHER" id="PTHR42833">
    <property type="entry name" value="URIDYLATE KINASE"/>
    <property type="match status" value="1"/>
</dbReference>
<feature type="domain" description="Aspartate/glutamate/uridylate kinase" evidence="12">
    <location>
        <begin position="14"/>
        <end position="222"/>
    </location>
</feature>
<keyword evidence="4 11" id="KW-0963">Cytoplasm</keyword>
<evidence type="ECO:0000256" key="4">
    <source>
        <dbReference type="ARBA" id="ARBA00022490"/>
    </source>
</evidence>
<evidence type="ECO:0000256" key="1">
    <source>
        <dbReference type="ARBA" id="ARBA00004496"/>
    </source>
</evidence>
<protein>
    <recommendedName>
        <fullName evidence="11">Uridylate kinase</fullName>
        <shortName evidence="11">UK</shortName>
        <ecNumber evidence="11">2.7.4.22</ecNumber>
    </recommendedName>
    <alternativeName>
        <fullName evidence="11">Uridine monophosphate kinase</fullName>
        <shortName evidence="11">UMP kinase</shortName>
        <shortName evidence="11">UMPK</shortName>
    </alternativeName>
</protein>
<reference evidence="13 14" key="1">
    <citation type="submission" date="2023-07" db="EMBL/GenBank/DDBJ databases">
        <title>Genomic Encyclopedia of Type Strains, Phase IV (KMG-IV): sequencing the most valuable type-strain genomes for metagenomic binning, comparative biology and taxonomic classification.</title>
        <authorList>
            <person name="Goeker M."/>
        </authorList>
    </citation>
    <scope>NUCLEOTIDE SEQUENCE [LARGE SCALE GENOMIC DNA]</scope>
    <source>
        <strain evidence="13 14">DSM 15561</strain>
    </source>
</reference>
<comment type="subunit">
    <text evidence="11">Homohexamer.</text>
</comment>
<comment type="similarity">
    <text evidence="3 11">Belongs to the UMP kinase family.</text>
</comment>
<comment type="activity regulation">
    <text evidence="11">Inhibited by UTP.</text>
</comment>
<evidence type="ECO:0000256" key="3">
    <source>
        <dbReference type="ARBA" id="ARBA00007614"/>
    </source>
</evidence>
<evidence type="ECO:0000313" key="13">
    <source>
        <dbReference type="EMBL" id="MDQ0512356.1"/>
    </source>
</evidence>
<dbReference type="SUPFAM" id="SSF53633">
    <property type="entry name" value="Carbamate kinase-like"/>
    <property type="match status" value="1"/>
</dbReference>
<dbReference type="RefSeq" id="WP_306891029.1">
    <property type="nucleotide sequence ID" value="NZ_JAUSVR010000011.1"/>
</dbReference>
<accession>A0ABU0LUI4</accession>
<feature type="binding site" evidence="11">
    <location>
        <position position="60"/>
    </location>
    <ligand>
        <name>UMP</name>
        <dbReference type="ChEBI" id="CHEBI:57865"/>
    </ligand>
</feature>
<feature type="binding site" evidence="11">
    <location>
        <position position="177"/>
    </location>
    <ligand>
        <name>ATP</name>
        <dbReference type="ChEBI" id="CHEBI:30616"/>
    </ligand>
</feature>
<evidence type="ECO:0000256" key="11">
    <source>
        <dbReference type="HAMAP-Rule" id="MF_01220"/>
    </source>
</evidence>
<dbReference type="InterPro" id="IPR015963">
    <property type="entry name" value="Uridylate_kinase_bac"/>
</dbReference>
<evidence type="ECO:0000256" key="7">
    <source>
        <dbReference type="ARBA" id="ARBA00022777"/>
    </source>
</evidence>
<dbReference type="InterPro" id="IPR011817">
    <property type="entry name" value="Uridylate_kinase"/>
</dbReference>
<keyword evidence="14" id="KW-1185">Reference proteome</keyword>
<proteinExistence type="inferred from homology"/>
<dbReference type="HAMAP" id="MF_01220_B">
    <property type="entry name" value="PyrH_B"/>
    <property type="match status" value="1"/>
</dbReference>
<name>A0ABU0LUI4_9HYPH</name>
<feature type="binding site" evidence="11">
    <location>
        <position position="65"/>
    </location>
    <ligand>
        <name>ATP</name>
        <dbReference type="ChEBI" id="CHEBI:30616"/>
    </ligand>
</feature>
<evidence type="ECO:0000256" key="8">
    <source>
        <dbReference type="ARBA" id="ARBA00022840"/>
    </source>
</evidence>
<keyword evidence="8 11" id="KW-0067">ATP-binding</keyword>
<sequence>MSTATEPVKPAYARVLVKVSGEALMGGEAFGLHWPTIERIAQDLVEARSTGAEVAVVVGGGNILRGASVAGQGLDRATADHMGMLATVMNALALEKALEQAGSPARTLSAIPMPTICEPYARQTASRHLERGRIVLLAGGTGNPFFTTDTGAVLRAAELECDAVLKATNVDGVYTADPKTDPTARRYERLTHDEALAKDLKVMDAAAFALAREAKLPIVVFSIREPGAIAAAVRGQGRATTVAP</sequence>
<evidence type="ECO:0000256" key="5">
    <source>
        <dbReference type="ARBA" id="ARBA00022679"/>
    </source>
</evidence>
<dbReference type="NCBIfam" id="TIGR02075">
    <property type="entry name" value="pyrH_bact"/>
    <property type="match status" value="1"/>
</dbReference>
<evidence type="ECO:0000259" key="12">
    <source>
        <dbReference type="Pfam" id="PF00696"/>
    </source>
</evidence>
<comment type="catalytic activity">
    <reaction evidence="10 11">
        <text>UMP + ATP = UDP + ADP</text>
        <dbReference type="Rhea" id="RHEA:24400"/>
        <dbReference type="ChEBI" id="CHEBI:30616"/>
        <dbReference type="ChEBI" id="CHEBI:57865"/>
        <dbReference type="ChEBI" id="CHEBI:58223"/>
        <dbReference type="ChEBI" id="CHEBI:456216"/>
        <dbReference type="EC" id="2.7.4.22"/>
    </reaction>
</comment>
<feature type="binding site" evidence="11">
    <location>
        <position position="174"/>
    </location>
    <ligand>
        <name>ATP</name>
        <dbReference type="ChEBI" id="CHEBI:30616"/>
    </ligand>
</feature>
<gene>
    <name evidence="11" type="primary">pyrH</name>
    <name evidence="13" type="ORF">QOZ99_003258</name>
</gene>
<evidence type="ECO:0000313" key="14">
    <source>
        <dbReference type="Proteomes" id="UP001235094"/>
    </source>
</evidence>
<evidence type="ECO:0000256" key="2">
    <source>
        <dbReference type="ARBA" id="ARBA00004791"/>
    </source>
</evidence>
<keyword evidence="5 11" id="KW-0808">Transferase</keyword>
<organism evidence="13 14">
    <name type="scientific">Ancylobacter amanitiformis</name>
    <dbReference type="NCBI Taxonomy" id="217069"/>
    <lineage>
        <taxon>Bacteria</taxon>
        <taxon>Pseudomonadati</taxon>
        <taxon>Pseudomonadota</taxon>
        <taxon>Alphaproteobacteria</taxon>
        <taxon>Hyphomicrobiales</taxon>
        <taxon>Xanthobacteraceae</taxon>
        <taxon>Ancylobacter</taxon>
    </lineage>
</organism>
<dbReference type="InterPro" id="IPR001048">
    <property type="entry name" value="Asp/Glu/Uridylate_kinase"/>
</dbReference>
<dbReference type="CDD" id="cd04254">
    <property type="entry name" value="AAK_UMPK-PyrH-Ec"/>
    <property type="match status" value="1"/>
</dbReference>
<comment type="subcellular location">
    <subcellularLocation>
        <location evidence="1 11">Cytoplasm</location>
    </subcellularLocation>
</comment>
<keyword evidence="6 11" id="KW-0547">Nucleotide-binding</keyword>
<dbReference type="GO" id="GO:0033862">
    <property type="term" value="F:UMP kinase activity"/>
    <property type="evidence" value="ECO:0007669"/>
    <property type="project" value="UniProtKB-EC"/>
</dbReference>
<keyword evidence="9 11" id="KW-0665">Pyrimidine biosynthesis</keyword>
<feature type="binding site" evidence="11">
    <location>
        <position position="169"/>
    </location>
    <ligand>
        <name>ATP</name>
        <dbReference type="ChEBI" id="CHEBI:30616"/>
    </ligand>
</feature>
<dbReference type="InterPro" id="IPR036393">
    <property type="entry name" value="AceGlu_kinase-like_sf"/>
</dbReference>
<feature type="binding site" evidence="11">
    <location>
        <position position="61"/>
    </location>
    <ligand>
        <name>ATP</name>
        <dbReference type="ChEBI" id="CHEBI:30616"/>
    </ligand>
</feature>
<evidence type="ECO:0000256" key="10">
    <source>
        <dbReference type="ARBA" id="ARBA00047767"/>
    </source>
</evidence>
<feature type="binding site" evidence="11">
    <location>
        <begin position="141"/>
        <end position="148"/>
    </location>
    <ligand>
        <name>UMP</name>
        <dbReference type="ChEBI" id="CHEBI:57865"/>
    </ligand>
</feature>
<comment type="caution">
    <text evidence="13">The sequence shown here is derived from an EMBL/GenBank/DDBJ whole genome shotgun (WGS) entry which is preliminary data.</text>
</comment>
<dbReference type="Pfam" id="PF00696">
    <property type="entry name" value="AA_kinase"/>
    <property type="match status" value="1"/>
</dbReference>
<dbReference type="EC" id="2.7.4.22" evidence="11"/>
<dbReference type="Proteomes" id="UP001235094">
    <property type="component" value="Unassembled WGS sequence"/>
</dbReference>
<dbReference type="PIRSF" id="PIRSF005650">
    <property type="entry name" value="Uridylate_kin"/>
    <property type="match status" value="1"/>
</dbReference>
<comment type="caution">
    <text evidence="11">Lacks conserved residue(s) required for the propagation of feature annotation.</text>
</comment>
<dbReference type="PANTHER" id="PTHR42833:SF4">
    <property type="entry name" value="URIDYLATE KINASE PUMPKIN, CHLOROPLASTIC"/>
    <property type="match status" value="1"/>
</dbReference>
<feature type="binding site" evidence="11">
    <location>
        <position position="80"/>
    </location>
    <ligand>
        <name>UMP</name>
        <dbReference type="ChEBI" id="CHEBI:57865"/>
    </ligand>
</feature>
<dbReference type="Gene3D" id="3.40.1160.10">
    <property type="entry name" value="Acetylglutamate kinase-like"/>
    <property type="match status" value="1"/>
</dbReference>